<reference evidence="1 2" key="1">
    <citation type="submission" date="2018-07" db="EMBL/GenBank/DDBJ databases">
        <title>Genomic Encyclopedia of Type Strains, Phase IV (KMG-IV): sequencing the most valuable type-strain genomes for metagenomic binning, comparative biology and taxonomic classification.</title>
        <authorList>
            <person name="Goeker M."/>
        </authorList>
    </citation>
    <scope>NUCLEOTIDE SEQUENCE [LARGE SCALE GENOMIC DNA]</scope>
    <source>
        <strain evidence="1 2">DSM 27016</strain>
    </source>
</reference>
<name>A0A369AP72_9FIRM</name>
<evidence type="ECO:0000313" key="2">
    <source>
        <dbReference type="Proteomes" id="UP000253034"/>
    </source>
</evidence>
<dbReference type="EMBL" id="QPJT01000027">
    <property type="protein sequence ID" value="RCX11160.1"/>
    <property type="molecule type" value="Genomic_DNA"/>
</dbReference>
<dbReference type="AlphaFoldDB" id="A0A369AP72"/>
<evidence type="ECO:0000313" key="1">
    <source>
        <dbReference type="EMBL" id="RCX11160.1"/>
    </source>
</evidence>
<accession>A0A369AP72</accession>
<organism evidence="1 2">
    <name type="scientific">Anaerobacterium chartisolvens</name>
    <dbReference type="NCBI Taxonomy" id="1297424"/>
    <lineage>
        <taxon>Bacteria</taxon>
        <taxon>Bacillati</taxon>
        <taxon>Bacillota</taxon>
        <taxon>Clostridia</taxon>
        <taxon>Eubacteriales</taxon>
        <taxon>Oscillospiraceae</taxon>
        <taxon>Anaerobacterium</taxon>
    </lineage>
</organism>
<dbReference type="OrthoDB" id="5690804at2"/>
<sequence>MEFKLMLFKGTDSIKFGMTSLEIQVLLNTAPILFKKTEFDIYETEEYNEICHVFYERGQNNSLVCAAFEFFRPSQVFLEGIPLIGEKTHKAEDLFKTMFDDCISDSSGSSSKKYGISFYSSDKKVESVYVARKGYCTEQEEYYKEAFDEKYSSGEDLKDPTVRKRLCPSCMDIIDAKEGTLCPKCNVLML</sequence>
<proteinExistence type="predicted"/>
<gene>
    <name evidence="1" type="ORF">DFR58_12736</name>
</gene>
<dbReference type="RefSeq" id="WP_114299274.1">
    <property type="nucleotide sequence ID" value="NZ_QPJT01000027.1"/>
</dbReference>
<keyword evidence="2" id="KW-1185">Reference proteome</keyword>
<protein>
    <submittedName>
        <fullName evidence="1">Uncharacterized protein</fullName>
    </submittedName>
</protein>
<dbReference type="Proteomes" id="UP000253034">
    <property type="component" value="Unassembled WGS sequence"/>
</dbReference>
<comment type="caution">
    <text evidence="1">The sequence shown here is derived from an EMBL/GenBank/DDBJ whole genome shotgun (WGS) entry which is preliminary data.</text>
</comment>